<organism evidence="1">
    <name type="scientific">Eubacterium limosum</name>
    <dbReference type="NCBI Taxonomy" id="1736"/>
    <lineage>
        <taxon>Bacteria</taxon>
        <taxon>Bacillati</taxon>
        <taxon>Bacillota</taxon>
        <taxon>Clostridia</taxon>
        <taxon>Eubacteriales</taxon>
        <taxon>Eubacteriaceae</taxon>
        <taxon>Eubacterium</taxon>
    </lineage>
</organism>
<dbReference type="SUPFAM" id="SSF56784">
    <property type="entry name" value="HAD-like"/>
    <property type="match status" value="1"/>
</dbReference>
<proteinExistence type="predicted"/>
<sequence>MKDYTAIIFDLDGTLLDTSEGIYNAVRSTEKIMHFTPVDDTTLPEYVGPPTLFSYKKHYGIDDDTAQKAVVHHRKYQSEQGVKEARPYGGMPDLLAMLRESGHKLGVATLKRQDITEATLAAAGMLDCFDSIRGIDMAESLTKSDIINLVLEDLSVEPENAVLIGDSAYDAIGARQSGVDFIGVEYGFGFKNLQEIEAYHPVFIAYFVDDLIQFFDHC</sequence>
<evidence type="ECO:0000313" key="1">
    <source>
        <dbReference type="EMBL" id="VYT96788.1"/>
    </source>
</evidence>
<reference evidence="1" key="1">
    <citation type="submission" date="2019-11" db="EMBL/GenBank/DDBJ databases">
        <authorList>
            <person name="Feng L."/>
        </authorList>
    </citation>
    <scope>NUCLEOTIDE SEQUENCE</scope>
    <source>
        <strain evidence="1">ElimosumLFYP34</strain>
    </source>
</reference>
<dbReference type="EC" id="3.1.3.5" evidence="1"/>
<dbReference type="EMBL" id="CACRTR010000005">
    <property type="protein sequence ID" value="VYT96788.1"/>
    <property type="molecule type" value="Genomic_DNA"/>
</dbReference>
<name>A0A6N3B2W8_EUBLI</name>
<dbReference type="AlphaFoldDB" id="A0A6N3B2W8"/>
<gene>
    <name evidence="1" type="ORF">ELLFYP34_02360</name>
</gene>
<dbReference type="PANTHER" id="PTHR43434">
    <property type="entry name" value="PHOSPHOGLYCOLATE PHOSPHATASE"/>
    <property type="match status" value="1"/>
</dbReference>
<dbReference type="InterPro" id="IPR023198">
    <property type="entry name" value="PGP-like_dom2"/>
</dbReference>
<dbReference type="PRINTS" id="PR00413">
    <property type="entry name" value="HADHALOGNASE"/>
</dbReference>
<dbReference type="InterPro" id="IPR006439">
    <property type="entry name" value="HAD-SF_hydro_IA"/>
</dbReference>
<dbReference type="SFLD" id="SFLDG01129">
    <property type="entry name" value="C1.5:_HAD__Beta-PGM__Phosphata"/>
    <property type="match status" value="1"/>
</dbReference>
<dbReference type="PANTHER" id="PTHR43434:SF20">
    <property type="entry name" value="5'-NUCLEOTIDASE"/>
    <property type="match status" value="1"/>
</dbReference>
<keyword evidence="1" id="KW-0378">Hydrolase</keyword>
<dbReference type="SFLD" id="SFLDS00003">
    <property type="entry name" value="Haloacid_Dehalogenase"/>
    <property type="match status" value="1"/>
</dbReference>
<dbReference type="InterPro" id="IPR023214">
    <property type="entry name" value="HAD_sf"/>
</dbReference>
<dbReference type="GO" id="GO:0004713">
    <property type="term" value="F:protein tyrosine kinase activity"/>
    <property type="evidence" value="ECO:0007669"/>
    <property type="project" value="TreeGrafter"/>
</dbReference>
<dbReference type="Pfam" id="PF13419">
    <property type="entry name" value="HAD_2"/>
    <property type="match status" value="1"/>
</dbReference>
<dbReference type="Gene3D" id="1.10.150.240">
    <property type="entry name" value="Putative phosphatase, domain 2"/>
    <property type="match status" value="1"/>
</dbReference>
<protein>
    <submittedName>
        <fullName evidence="1">5'-nucleotidase</fullName>
        <ecNumber evidence="1">3.1.3.5</ecNumber>
    </submittedName>
</protein>
<dbReference type="Gene3D" id="3.40.50.1000">
    <property type="entry name" value="HAD superfamily/HAD-like"/>
    <property type="match status" value="1"/>
</dbReference>
<dbReference type="GO" id="GO:0008253">
    <property type="term" value="F:5'-nucleotidase activity"/>
    <property type="evidence" value="ECO:0007669"/>
    <property type="project" value="UniProtKB-EC"/>
</dbReference>
<accession>A0A6N3B2W8</accession>
<dbReference type="GO" id="GO:0005829">
    <property type="term" value="C:cytosol"/>
    <property type="evidence" value="ECO:0007669"/>
    <property type="project" value="TreeGrafter"/>
</dbReference>
<dbReference type="InterPro" id="IPR041492">
    <property type="entry name" value="HAD_2"/>
</dbReference>
<dbReference type="InterPro" id="IPR036412">
    <property type="entry name" value="HAD-like_sf"/>
</dbReference>
<dbReference type="InterPro" id="IPR050155">
    <property type="entry name" value="HAD-like_hydrolase_sf"/>
</dbReference>